<evidence type="ECO:0000313" key="2">
    <source>
        <dbReference type="Proteomes" id="UP000824120"/>
    </source>
</evidence>
<gene>
    <name evidence="1" type="ORF">H5410_052506</name>
</gene>
<protein>
    <submittedName>
        <fullName evidence="1">Uncharacterized protein</fullName>
    </submittedName>
</protein>
<organism evidence="1 2">
    <name type="scientific">Solanum commersonii</name>
    <name type="common">Commerson's wild potato</name>
    <name type="synonym">Commerson's nightshade</name>
    <dbReference type="NCBI Taxonomy" id="4109"/>
    <lineage>
        <taxon>Eukaryota</taxon>
        <taxon>Viridiplantae</taxon>
        <taxon>Streptophyta</taxon>
        <taxon>Embryophyta</taxon>
        <taxon>Tracheophyta</taxon>
        <taxon>Spermatophyta</taxon>
        <taxon>Magnoliopsida</taxon>
        <taxon>eudicotyledons</taxon>
        <taxon>Gunneridae</taxon>
        <taxon>Pentapetalae</taxon>
        <taxon>asterids</taxon>
        <taxon>lamiids</taxon>
        <taxon>Solanales</taxon>
        <taxon>Solanaceae</taxon>
        <taxon>Solanoideae</taxon>
        <taxon>Solaneae</taxon>
        <taxon>Solanum</taxon>
    </lineage>
</organism>
<sequence>MLIPRITVIASFSGKKFTTRGLYTQRGIAPWGFSPIRGKFPTSAPVRCGSVSLPLIEGEPLAGWIPRFCSSAYGVLAAVSGICSSQRSSYSVTHPFALWKHRFRISVRLACVKASLER</sequence>
<proteinExistence type="predicted"/>
<name>A0A9J5X2D7_SOLCO</name>
<evidence type="ECO:0000313" key="1">
    <source>
        <dbReference type="EMBL" id="KAG5581879.1"/>
    </source>
</evidence>
<dbReference type="EMBL" id="JACXVP010000010">
    <property type="protein sequence ID" value="KAG5581879.1"/>
    <property type="molecule type" value="Genomic_DNA"/>
</dbReference>
<comment type="caution">
    <text evidence="1">The sequence shown here is derived from an EMBL/GenBank/DDBJ whole genome shotgun (WGS) entry which is preliminary data.</text>
</comment>
<dbReference type="Proteomes" id="UP000824120">
    <property type="component" value="Chromosome 10"/>
</dbReference>
<reference evidence="1 2" key="1">
    <citation type="submission" date="2020-09" db="EMBL/GenBank/DDBJ databases">
        <title>De no assembly of potato wild relative species, Solanum commersonii.</title>
        <authorList>
            <person name="Cho K."/>
        </authorList>
    </citation>
    <scope>NUCLEOTIDE SEQUENCE [LARGE SCALE GENOMIC DNA]</scope>
    <source>
        <strain evidence="1">LZ3.2</strain>
        <tissue evidence="1">Leaf</tissue>
    </source>
</reference>
<dbReference type="AlphaFoldDB" id="A0A9J5X2D7"/>
<accession>A0A9J5X2D7</accession>
<keyword evidence="2" id="KW-1185">Reference proteome</keyword>